<dbReference type="AlphaFoldDB" id="A0A4C1SXN3"/>
<gene>
    <name evidence="2" type="ORF">EVAR_4400_1</name>
</gene>
<feature type="region of interest" description="Disordered" evidence="1">
    <location>
        <begin position="184"/>
        <end position="213"/>
    </location>
</feature>
<accession>A0A4C1SXN3</accession>
<reference evidence="2 3" key="1">
    <citation type="journal article" date="2019" name="Commun. Biol.">
        <title>The bagworm genome reveals a unique fibroin gene that provides high tensile strength.</title>
        <authorList>
            <person name="Kono N."/>
            <person name="Nakamura H."/>
            <person name="Ohtoshi R."/>
            <person name="Tomita M."/>
            <person name="Numata K."/>
            <person name="Arakawa K."/>
        </authorList>
    </citation>
    <scope>NUCLEOTIDE SEQUENCE [LARGE SCALE GENOMIC DNA]</scope>
</reference>
<name>A0A4C1SXN3_EUMVA</name>
<keyword evidence="3" id="KW-1185">Reference proteome</keyword>
<evidence type="ECO:0000256" key="1">
    <source>
        <dbReference type="SAM" id="MobiDB-lite"/>
    </source>
</evidence>
<protein>
    <submittedName>
        <fullName evidence="2">Uncharacterized protein</fullName>
    </submittedName>
</protein>
<sequence length="213" mass="23808">MAEDKLRGITDAALAPACNKFARFCMTLTHRFRCGARSKKRETKTDIGSETRRELKQKPELLTCGNEKNMGTRKTNLSKNPIARTTAAISPAAVLLHLITEPPARSAKLVRENRRKLTHPIAPSYTAPRAIAPRPALYYTTSFGRTSWNRRRLAFRSGSADRFRKWYSAADFPDVCLFFASPPAPAGRPAARPAPAPMTRDTRRRRVASPSSR</sequence>
<dbReference type="EMBL" id="BGZK01000024">
    <property type="protein sequence ID" value="GBP06959.1"/>
    <property type="molecule type" value="Genomic_DNA"/>
</dbReference>
<dbReference type="Proteomes" id="UP000299102">
    <property type="component" value="Unassembled WGS sequence"/>
</dbReference>
<organism evidence="2 3">
    <name type="scientific">Eumeta variegata</name>
    <name type="common">Bagworm moth</name>
    <name type="synonym">Eumeta japonica</name>
    <dbReference type="NCBI Taxonomy" id="151549"/>
    <lineage>
        <taxon>Eukaryota</taxon>
        <taxon>Metazoa</taxon>
        <taxon>Ecdysozoa</taxon>
        <taxon>Arthropoda</taxon>
        <taxon>Hexapoda</taxon>
        <taxon>Insecta</taxon>
        <taxon>Pterygota</taxon>
        <taxon>Neoptera</taxon>
        <taxon>Endopterygota</taxon>
        <taxon>Lepidoptera</taxon>
        <taxon>Glossata</taxon>
        <taxon>Ditrysia</taxon>
        <taxon>Tineoidea</taxon>
        <taxon>Psychidae</taxon>
        <taxon>Oiketicinae</taxon>
        <taxon>Eumeta</taxon>
    </lineage>
</organism>
<proteinExistence type="predicted"/>
<evidence type="ECO:0000313" key="2">
    <source>
        <dbReference type="EMBL" id="GBP06959.1"/>
    </source>
</evidence>
<comment type="caution">
    <text evidence="2">The sequence shown here is derived from an EMBL/GenBank/DDBJ whole genome shotgun (WGS) entry which is preliminary data.</text>
</comment>
<evidence type="ECO:0000313" key="3">
    <source>
        <dbReference type="Proteomes" id="UP000299102"/>
    </source>
</evidence>
<feature type="compositionally biased region" description="Pro residues" evidence="1">
    <location>
        <begin position="184"/>
        <end position="196"/>
    </location>
</feature>